<accession>A0A835YM47</accession>
<comment type="caution">
    <text evidence="1">The sequence shown here is derived from an EMBL/GenBank/DDBJ whole genome shotgun (WGS) entry which is preliminary data.</text>
</comment>
<dbReference type="GO" id="GO:0008202">
    <property type="term" value="P:steroid metabolic process"/>
    <property type="evidence" value="ECO:0007669"/>
    <property type="project" value="TreeGrafter"/>
</dbReference>
<dbReference type="Proteomes" id="UP000664859">
    <property type="component" value="Unassembled WGS sequence"/>
</dbReference>
<dbReference type="InterPro" id="IPR002347">
    <property type="entry name" value="SDR_fam"/>
</dbReference>
<organism evidence="1 2">
    <name type="scientific">Tribonema minus</name>
    <dbReference type="NCBI Taxonomy" id="303371"/>
    <lineage>
        <taxon>Eukaryota</taxon>
        <taxon>Sar</taxon>
        <taxon>Stramenopiles</taxon>
        <taxon>Ochrophyta</taxon>
        <taxon>PX clade</taxon>
        <taxon>Xanthophyceae</taxon>
        <taxon>Tribonematales</taxon>
        <taxon>Tribonemataceae</taxon>
        <taxon>Tribonema</taxon>
    </lineage>
</organism>
<dbReference type="AlphaFoldDB" id="A0A835YM47"/>
<dbReference type="SUPFAM" id="SSF51735">
    <property type="entry name" value="NAD(P)-binding Rossmann-fold domains"/>
    <property type="match status" value="1"/>
</dbReference>
<name>A0A835YM47_9STRA</name>
<dbReference type="InterPro" id="IPR020904">
    <property type="entry name" value="Sc_DH/Rdtase_CS"/>
</dbReference>
<dbReference type="EMBL" id="JAFCMP010000538">
    <property type="protein sequence ID" value="KAG5176332.1"/>
    <property type="molecule type" value="Genomic_DNA"/>
</dbReference>
<dbReference type="GO" id="GO:0016491">
    <property type="term" value="F:oxidoreductase activity"/>
    <property type="evidence" value="ECO:0007669"/>
    <property type="project" value="TreeGrafter"/>
</dbReference>
<keyword evidence="2" id="KW-1185">Reference proteome</keyword>
<dbReference type="InterPro" id="IPR036291">
    <property type="entry name" value="NAD(P)-bd_dom_sf"/>
</dbReference>
<proteinExistence type="predicted"/>
<dbReference type="PRINTS" id="PR00081">
    <property type="entry name" value="GDHRDH"/>
</dbReference>
<dbReference type="PROSITE" id="PS00061">
    <property type="entry name" value="ADH_SHORT"/>
    <property type="match status" value="1"/>
</dbReference>
<protein>
    <submittedName>
        <fullName evidence="1">Uncharacterized protein</fullName>
    </submittedName>
</protein>
<evidence type="ECO:0000313" key="1">
    <source>
        <dbReference type="EMBL" id="KAG5176332.1"/>
    </source>
</evidence>
<sequence length="306" mass="33114">MTGRWVLITGCDSGIGALAVSQLSATGAKVAAFTLTEAGVVAAGHLAFQPLSNFRRIMEVNFFSTIRLQQALTPAVNACAGRVVFMSSVGGIVLNDGNGPYCASKTALEAYATILRVECYLWGTKGSLSVWQSPELSVWQSPERVCRSDQCLADVQVKTGEDTHPCSVLLPNVRTGVRNPPMRASYPDVQRLCGIQRLLRTTWNAMAAQDSTNANAWWRRVYTEEWLNGSVKYTQALLDAVAGDPQLAVDSMIHAVCAATPRISYMPGTNAGKRFFWQLWTMPESWACGRQYAAAAATAPKVVTAA</sequence>
<dbReference type="Gene3D" id="3.40.50.720">
    <property type="entry name" value="NAD(P)-binding Rossmann-like Domain"/>
    <property type="match status" value="2"/>
</dbReference>
<dbReference type="OrthoDB" id="3592703at2759"/>
<dbReference type="PANTHER" id="PTHR43313">
    <property type="entry name" value="SHORT-CHAIN DEHYDROGENASE/REDUCTASE FAMILY 9C"/>
    <property type="match status" value="1"/>
</dbReference>
<reference evidence="1" key="1">
    <citation type="submission" date="2021-02" db="EMBL/GenBank/DDBJ databases">
        <title>First Annotated Genome of the Yellow-green Alga Tribonema minus.</title>
        <authorList>
            <person name="Mahan K.M."/>
        </authorList>
    </citation>
    <scope>NUCLEOTIDE SEQUENCE</scope>
    <source>
        <strain evidence="1">UTEX B ZZ1240</strain>
    </source>
</reference>
<dbReference type="Pfam" id="PF00106">
    <property type="entry name" value="adh_short"/>
    <property type="match status" value="1"/>
</dbReference>
<gene>
    <name evidence="1" type="ORF">JKP88DRAFT_249589</name>
</gene>
<dbReference type="PANTHER" id="PTHR43313:SF50">
    <property type="entry name" value="GH26015P"/>
    <property type="match status" value="1"/>
</dbReference>
<evidence type="ECO:0000313" key="2">
    <source>
        <dbReference type="Proteomes" id="UP000664859"/>
    </source>
</evidence>